<proteinExistence type="predicted"/>
<dbReference type="PANTHER" id="PTHR34698">
    <property type="entry name" value="5-OXOPROLINASE SUBUNIT B"/>
    <property type="match status" value="1"/>
</dbReference>
<evidence type="ECO:0000259" key="4">
    <source>
        <dbReference type="SMART" id="SM00796"/>
    </source>
</evidence>
<comment type="caution">
    <text evidence="5">The sequence shown here is derived from an EMBL/GenBank/DDBJ whole genome shotgun (WGS) entry which is preliminary data.</text>
</comment>
<name>A0A2U2BIH7_ALCFA</name>
<evidence type="ECO:0000256" key="2">
    <source>
        <dbReference type="ARBA" id="ARBA00022801"/>
    </source>
</evidence>
<evidence type="ECO:0000256" key="1">
    <source>
        <dbReference type="ARBA" id="ARBA00022741"/>
    </source>
</evidence>
<dbReference type="PANTHER" id="PTHR34698:SF2">
    <property type="entry name" value="5-OXOPROLINASE SUBUNIT B"/>
    <property type="match status" value="1"/>
</dbReference>
<feature type="domain" description="Carboxyltransferase" evidence="4">
    <location>
        <begin position="5"/>
        <end position="210"/>
    </location>
</feature>
<dbReference type="EMBL" id="QEXO01000003">
    <property type="protein sequence ID" value="PWE13824.1"/>
    <property type="molecule type" value="Genomic_DNA"/>
</dbReference>
<evidence type="ECO:0000313" key="6">
    <source>
        <dbReference type="Proteomes" id="UP000245216"/>
    </source>
</evidence>
<dbReference type="AlphaFoldDB" id="A0A2U2BIH7"/>
<dbReference type="InterPro" id="IPR010016">
    <property type="entry name" value="PxpB"/>
</dbReference>
<dbReference type="SUPFAM" id="SSF50891">
    <property type="entry name" value="Cyclophilin-like"/>
    <property type="match status" value="1"/>
</dbReference>
<dbReference type="SUPFAM" id="SSF160467">
    <property type="entry name" value="PH0987 N-terminal domain-like"/>
    <property type="match status" value="1"/>
</dbReference>
<dbReference type="InterPro" id="IPR029000">
    <property type="entry name" value="Cyclophilin-like_dom_sf"/>
</dbReference>
<dbReference type="RefSeq" id="WP_109089160.1">
    <property type="nucleotide sequence ID" value="NZ_QEXO01000003.1"/>
</dbReference>
<dbReference type="NCBIfam" id="TIGR00370">
    <property type="entry name" value="5-oxoprolinase subunit PxpB"/>
    <property type="match status" value="1"/>
</dbReference>
<reference evidence="5 6" key="2">
    <citation type="submission" date="2018-05" db="EMBL/GenBank/DDBJ databases">
        <authorList>
            <person name="Lanie J.A."/>
            <person name="Ng W.-L."/>
            <person name="Kazmierczak K.M."/>
            <person name="Andrzejewski T.M."/>
            <person name="Davidsen T.M."/>
            <person name="Wayne K.J."/>
            <person name="Tettelin H."/>
            <person name="Glass J.I."/>
            <person name="Rusch D."/>
            <person name="Podicherti R."/>
            <person name="Tsui H.-C.T."/>
            <person name="Winkler M.E."/>
        </authorList>
    </citation>
    <scope>NUCLEOTIDE SEQUENCE [LARGE SCALE GENOMIC DNA]</scope>
    <source>
        <strain evidence="5 6">YBY</strain>
    </source>
</reference>
<sequence>MHKTWLLTEQGDRCLLVQFSGELSLDIGLRCTRAARLLRDYAPACVRDLVPSFTAVAIHFYPDGSSDQLARLHDYVHQALAELDASQDQAAPGALVDIPVCYGGPFGPDLPAIAEQLGLSQEQVIELHSSQVQLVFMVGFAPGAPYVGILPEQLNVPRRATPRTVLPKGSVAIANQQTIIYPNESPGGWHLIGRSPVNLFDARRSPAVLLAPGDQVRFVPLPHEQFDHWTPA</sequence>
<dbReference type="Gene3D" id="3.30.1360.40">
    <property type="match status" value="1"/>
</dbReference>
<reference evidence="5 6" key="1">
    <citation type="submission" date="2018-05" db="EMBL/GenBank/DDBJ databases">
        <title>Genome Sequence of an Efficient Indole-Degrading Bacterium, Alcaligenes sp.YBY.</title>
        <authorList>
            <person name="Yang B."/>
        </authorList>
    </citation>
    <scope>NUCLEOTIDE SEQUENCE [LARGE SCALE GENOMIC DNA]</scope>
    <source>
        <strain evidence="5 6">YBY</strain>
    </source>
</reference>
<dbReference type="Gene3D" id="2.40.100.10">
    <property type="entry name" value="Cyclophilin-like"/>
    <property type="match status" value="1"/>
</dbReference>
<gene>
    <name evidence="5" type="ORF">DF183_11690</name>
</gene>
<organism evidence="5 6">
    <name type="scientific">Alcaligenes faecalis</name>
    <dbReference type="NCBI Taxonomy" id="511"/>
    <lineage>
        <taxon>Bacteria</taxon>
        <taxon>Pseudomonadati</taxon>
        <taxon>Pseudomonadota</taxon>
        <taxon>Betaproteobacteria</taxon>
        <taxon>Burkholderiales</taxon>
        <taxon>Alcaligenaceae</taxon>
        <taxon>Alcaligenes</taxon>
    </lineage>
</organism>
<dbReference type="SMART" id="SM00796">
    <property type="entry name" value="AHS1"/>
    <property type="match status" value="1"/>
</dbReference>
<dbReference type="STRING" id="511.UZ73_13230"/>
<evidence type="ECO:0000256" key="3">
    <source>
        <dbReference type="ARBA" id="ARBA00022840"/>
    </source>
</evidence>
<dbReference type="Proteomes" id="UP000245216">
    <property type="component" value="Unassembled WGS sequence"/>
</dbReference>
<dbReference type="GO" id="GO:0016787">
    <property type="term" value="F:hydrolase activity"/>
    <property type="evidence" value="ECO:0007669"/>
    <property type="project" value="UniProtKB-KW"/>
</dbReference>
<accession>A0A2U2BIH7</accession>
<keyword evidence="1" id="KW-0547">Nucleotide-binding</keyword>
<protein>
    <submittedName>
        <fullName evidence="5">Allophanate hydrolase</fullName>
    </submittedName>
</protein>
<dbReference type="GO" id="GO:0005524">
    <property type="term" value="F:ATP binding"/>
    <property type="evidence" value="ECO:0007669"/>
    <property type="project" value="UniProtKB-KW"/>
</dbReference>
<evidence type="ECO:0000313" key="5">
    <source>
        <dbReference type="EMBL" id="PWE13824.1"/>
    </source>
</evidence>
<dbReference type="InterPro" id="IPR003833">
    <property type="entry name" value="CT_C_D"/>
</dbReference>
<keyword evidence="2 5" id="KW-0378">Hydrolase</keyword>
<dbReference type="Pfam" id="PF02682">
    <property type="entry name" value="CT_C_D"/>
    <property type="match status" value="1"/>
</dbReference>
<keyword evidence="3" id="KW-0067">ATP-binding</keyword>